<protein>
    <recommendedName>
        <fullName evidence="2">DUF4162 domain-containing protein</fullName>
    </recommendedName>
</protein>
<proteinExistence type="predicted"/>
<reference evidence="1" key="1">
    <citation type="submission" date="2019-08" db="EMBL/GenBank/DDBJ databases">
        <authorList>
            <person name="Kucharzyk K."/>
            <person name="Murdoch R.W."/>
            <person name="Higgins S."/>
            <person name="Loffler F."/>
        </authorList>
    </citation>
    <scope>NUCLEOTIDE SEQUENCE</scope>
</reference>
<evidence type="ECO:0000313" key="1">
    <source>
        <dbReference type="EMBL" id="MPN61222.1"/>
    </source>
</evidence>
<comment type="caution">
    <text evidence="1">The sequence shown here is derived from an EMBL/GenBank/DDBJ whole genome shotgun (WGS) entry which is preliminary data.</text>
</comment>
<name>A0A645JDG7_9ZZZZ</name>
<gene>
    <name evidence="1" type="ORF">SDC9_208956</name>
</gene>
<dbReference type="AlphaFoldDB" id="A0A645JDG7"/>
<sequence>MGLETNAYKNVTVTSPEERLKQLDNLSGLEIKYSDAGQREYLFRGDMALLIRELNQAQVSNLTIEDPSLEEIFMHYYE</sequence>
<accession>A0A645JDG7</accession>
<dbReference type="EMBL" id="VSSQ01137516">
    <property type="protein sequence ID" value="MPN61222.1"/>
    <property type="molecule type" value="Genomic_DNA"/>
</dbReference>
<organism evidence="1">
    <name type="scientific">bioreactor metagenome</name>
    <dbReference type="NCBI Taxonomy" id="1076179"/>
    <lineage>
        <taxon>unclassified sequences</taxon>
        <taxon>metagenomes</taxon>
        <taxon>ecological metagenomes</taxon>
    </lineage>
</organism>
<evidence type="ECO:0008006" key="2">
    <source>
        <dbReference type="Google" id="ProtNLM"/>
    </source>
</evidence>